<evidence type="ECO:0000313" key="2">
    <source>
        <dbReference type="Proteomes" id="UP000220828"/>
    </source>
</evidence>
<dbReference type="AlphaFoldDB" id="A0A2H3KA16"/>
<dbReference type="Proteomes" id="UP000220828">
    <property type="component" value="Unassembled WGS sequence"/>
</dbReference>
<evidence type="ECO:0000313" key="1">
    <source>
        <dbReference type="EMBL" id="PDS23239.1"/>
    </source>
</evidence>
<sequence>MDIPHTLEFTYLSLVEKKFYTGKWQLDKAKITALFDEGFMDYQINKRATFDSFIIGLAPKGRVALWVGAAGVRKEVGFFQAHDTIITQKMAYENAQYMLEEDYAESTLQRAFGIEPAVKEKIAKYGRPDPNVYSDLYRERYSWKPVVLLPDGGVWKSSTIHFLNGELETLVGNELLKNDFQSRAIPFYFVSIWKNKTTDSYGVWADPFDEQEIINAFKKLGNKENIELIFKVAPNNESCRIFVKNKKEEIELKKAIITCE</sequence>
<evidence type="ECO:0008006" key="3">
    <source>
        <dbReference type="Google" id="ProtNLM"/>
    </source>
</evidence>
<gene>
    <name evidence="1" type="ORF">B0A77_11290</name>
</gene>
<reference evidence="1 2" key="1">
    <citation type="submission" date="2017-09" db="EMBL/GenBank/DDBJ databases">
        <title>Whole genomes of Flavobacteriaceae.</title>
        <authorList>
            <person name="Stine C."/>
            <person name="Li C."/>
            <person name="Tadesse D."/>
        </authorList>
    </citation>
    <scope>NUCLEOTIDE SEQUENCE [LARGE SCALE GENOMIC DNA]</scope>
    <source>
        <strain evidence="1 2">ATCC 35036</strain>
    </source>
</reference>
<accession>A0A2H3KA16</accession>
<proteinExistence type="predicted"/>
<organism evidence="1 2">
    <name type="scientific">Flavobacterium branchiophilum</name>
    <dbReference type="NCBI Taxonomy" id="55197"/>
    <lineage>
        <taxon>Bacteria</taxon>
        <taxon>Pseudomonadati</taxon>
        <taxon>Bacteroidota</taxon>
        <taxon>Flavobacteriia</taxon>
        <taxon>Flavobacteriales</taxon>
        <taxon>Flavobacteriaceae</taxon>
        <taxon>Flavobacterium</taxon>
    </lineage>
</organism>
<dbReference type="Pfam" id="PF11153">
    <property type="entry name" value="DUF2931"/>
    <property type="match status" value="1"/>
</dbReference>
<dbReference type="InterPro" id="IPR021326">
    <property type="entry name" value="DUF2931"/>
</dbReference>
<dbReference type="OrthoDB" id="5702951at2"/>
<name>A0A2H3KA16_9FLAO</name>
<dbReference type="EMBL" id="PCMW01000065">
    <property type="protein sequence ID" value="PDS23239.1"/>
    <property type="molecule type" value="Genomic_DNA"/>
</dbReference>
<protein>
    <recommendedName>
        <fullName evidence="3">DUF2931 family protein</fullName>
    </recommendedName>
</protein>
<comment type="caution">
    <text evidence="1">The sequence shown here is derived from an EMBL/GenBank/DDBJ whole genome shotgun (WGS) entry which is preliminary data.</text>
</comment>